<reference evidence="1 2" key="1">
    <citation type="journal article" date="2018" name="Mol. Biol. Evol.">
        <title>Broad Genomic Sampling Reveals a Smut Pathogenic Ancestry of the Fungal Clade Ustilaginomycotina.</title>
        <authorList>
            <person name="Kijpornyongpan T."/>
            <person name="Mondo S.J."/>
            <person name="Barry K."/>
            <person name="Sandor L."/>
            <person name="Lee J."/>
            <person name="Lipzen A."/>
            <person name="Pangilinan J."/>
            <person name="LaButti K."/>
            <person name="Hainaut M."/>
            <person name="Henrissat B."/>
            <person name="Grigoriev I.V."/>
            <person name="Spatafora J.W."/>
            <person name="Aime M.C."/>
        </authorList>
    </citation>
    <scope>NUCLEOTIDE SEQUENCE [LARGE SCALE GENOMIC DNA]</scope>
    <source>
        <strain evidence="1 2">SA 807</strain>
    </source>
</reference>
<name>A0ACD0NLD3_9BASI</name>
<evidence type="ECO:0000313" key="1">
    <source>
        <dbReference type="EMBL" id="PWN46609.1"/>
    </source>
</evidence>
<protein>
    <submittedName>
        <fullName evidence="1">Uncharacterized protein</fullName>
    </submittedName>
</protein>
<evidence type="ECO:0000313" key="2">
    <source>
        <dbReference type="Proteomes" id="UP000245626"/>
    </source>
</evidence>
<accession>A0ACD0NLD3</accession>
<gene>
    <name evidence="1" type="ORF">IE53DRAFT_20544</name>
</gene>
<dbReference type="EMBL" id="KZ820841">
    <property type="protein sequence ID" value="PWN46609.1"/>
    <property type="molecule type" value="Genomic_DNA"/>
</dbReference>
<proteinExistence type="predicted"/>
<dbReference type="Proteomes" id="UP000245626">
    <property type="component" value="Unassembled WGS sequence"/>
</dbReference>
<sequence>MEDSLALNKALAIAYGFDVMQLPGPASSTKHQKPDQDLFIDLWPIQIASPDADESHAWDTYTMVLQLGTILSLTGTWKSHKLRVSVFVENEWEIEDERKRVRSLLDNLRIPASLRVFSLDSGSILSYQSIVLGRRSVSEEHELALKGDPWWEALKQLRKDEERRARAAAKRKSQPPAQAIPNAPSETRKQTKREQRLLGVSLPAEHLAFYKQNIRLGLAHPRSRLRGDGESDVDSDDSDDSSLEDELALLSEDDEWFGNGKGGLGLRRSSTISGGISSGRAKYGKRPRSFSLGGSSGLPDDPISRPLLSTSTSTTSITTEAIGGYGSLSSSQRTATPETVREEAARRGQGVGSGSSTLSDNTPRGSYLANGKGLLTGRPETLAPPLQREASIESDREATLKASDRNKIQAKLSAQNVRETLSRSSSSYSSTSSVGSHGSDMDADLDLDLDLERDDRGGRSISSSLTARSAIGKKVVVPKSRQRQSSISSLYGHGRARSEEGAAPGDAPSRRRKDIRHVSAPNPTIEADPLAVSFNELPNKAQYLILNELIRVNSSAATSVVLTALPAPEPGTSQDELKSHKYLEQLESLFTGGPPVLGVHAKTLTMTMSL</sequence>
<keyword evidence="2" id="KW-1185">Reference proteome</keyword>
<organism evidence="1 2">
    <name type="scientific">Violaceomyces palustris</name>
    <dbReference type="NCBI Taxonomy" id="1673888"/>
    <lineage>
        <taxon>Eukaryota</taxon>
        <taxon>Fungi</taxon>
        <taxon>Dikarya</taxon>
        <taxon>Basidiomycota</taxon>
        <taxon>Ustilaginomycotina</taxon>
        <taxon>Ustilaginomycetes</taxon>
        <taxon>Violaceomycetales</taxon>
        <taxon>Violaceomycetaceae</taxon>
        <taxon>Violaceomyces</taxon>
    </lineage>
</organism>